<evidence type="ECO:0008006" key="4">
    <source>
        <dbReference type="Google" id="ProtNLM"/>
    </source>
</evidence>
<feature type="transmembrane region" description="Helical" evidence="1">
    <location>
        <begin position="62"/>
        <end position="82"/>
    </location>
</feature>
<evidence type="ECO:0000313" key="2">
    <source>
        <dbReference type="EMBL" id="MCZ8511817.1"/>
    </source>
</evidence>
<dbReference type="EMBL" id="JAQAGZ010000003">
    <property type="protein sequence ID" value="MCZ8511817.1"/>
    <property type="molecule type" value="Genomic_DNA"/>
</dbReference>
<keyword evidence="1" id="KW-1133">Transmembrane helix</keyword>
<accession>A0ABT4Q4M6</accession>
<proteinExistence type="predicted"/>
<keyword evidence="1" id="KW-0812">Transmembrane</keyword>
<feature type="transmembrane region" description="Helical" evidence="1">
    <location>
        <begin position="139"/>
        <end position="160"/>
    </location>
</feature>
<feature type="transmembrane region" description="Helical" evidence="1">
    <location>
        <begin position="113"/>
        <end position="133"/>
    </location>
</feature>
<dbReference type="Proteomes" id="UP001527882">
    <property type="component" value="Unassembled WGS sequence"/>
</dbReference>
<feature type="transmembrane region" description="Helical" evidence="1">
    <location>
        <begin position="32"/>
        <end position="50"/>
    </location>
</feature>
<dbReference type="RefSeq" id="WP_269880217.1">
    <property type="nucleotide sequence ID" value="NZ_JAQAGZ010000003.1"/>
</dbReference>
<keyword evidence="3" id="KW-1185">Reference proteome</keyword>
<reference evidence="2 3" key="1">
    <citation type="submission" date="2022-12" db="EMBL/GenBank/DDBJ databases">
        <title>Draft genome sequence of Paenibacillus sp. dW9.</title>
        <authorList>
            <person name="Choi E.-W."/>
            <person name="Kim D.-U."/>
        </authorList>
    </citation>
    <scope>NUCLEOTIDE SEQUENCE [LARGE SCALE GENOMIC DNA]</scope>
    <source>
        <strain evidence="3">dW9</strain>
    </source>
</reference>
<protein>
    <recommendedName>
        <fullName evidence="4">DUF5668 domain-containing protein</fullName>
    </recommendedName>
</protein>
<comment type="caution">
    <text evidence="2">The sequence shown here is derived from an EMBL/GenBank/DDBJ whole genome shotgun (WGS) entry which is preliminary data.</text>
</comment>
<keyword evidence="1" id="KW-0472">Membrane</keyword>
<feature type="transmembrane region" description="Helical" evidence="1">
    <location>
        <begin position="88"/>
        <end position="106"/>
    </location>
</feature>
<evidence type="ECO:0000256" key="1">
    <source>
        <dbReference type="SAM" id="Phobius"/>
    </source>
</evidence>
<name>A0ABT4Q4M6_9BACL</name>
<organism evidence="2 3">
    <name type="scientific">Paenibacillus gyeongsangnamensis</name>
    <dbReference type="NCBI Taxonomy" id="3388067"/>
    <lineage>
        <taxon>Bacteria</taxon>
        <taxon>Bacillati</taxon>
        <taxon>Bacillota</taxon>
        <taxon>Bacilli</taxon>
        <taxon>Bacillales</taxon>
        <taxon>Paenibacillaceae</taxon>
        <taxon>Paenibacillus</taxon>
    </lineage>
</organism>
<evidence type="ECO:0000313" key="3">
    <source>
        <dbReference type="Proteomes" id="UP001527882"/>
    </source>
</evidence>
<gene>
    <name evidence="2" type="ORF">O9H85_05150</name>
</gene>
<sequence>MNRFVLGIVLILLGVGLYWNQGHPIGAGTIFSYYWPSLFVIPLGLFFHWLYFSITAPRASGLLIPGGVLLTAGIVCQISMLFDSWGFMWPGFLLAPAIGLFEFYWFGLRNRYLLIPITILTGLSILFFAAFTLGAIFNYLVVSGPVIAIALVVIGAFTLLGGKSKA</sequence>